<proteinExistence type="predicted"/>
<evidence type="ECO:0000259" key="2">
    <source>
        <dbReference type="Pfam" id="PF20976"/>
    </source>
</evidence>
<dbReference type="PANTHER" id="PTHR28173:SF1">
    <property type="entry name" value="RIBONUCLEASES P_MRP PROTEIN SUBUNIT POP8"/>
    <property type="match status" value="1"/>
</dbReference>
<dbReference type="Pfam" id="PF20976">
    <property type="entry name" value="Pop8"/>
    <property type="match status" value="1"/>
</dbReference>
<dbReference type="InterPro" id="IPR049128">
    <property type="entry name" value="Pop8-like_dom"/>
</dbReference>
<sequence length="136" mass="15257">MSKKYPNLLQDTAMNSKVVTQPEWAYFELELITENNRSQGSLFDILTWNRTITSALSKLFGNVGEAIHFDILHHFFAGNRQACIVRVPCDYRDRFQAAVAGFQGSLDSLGTDDLQCGIHVVRVSNSMTGVSGPRRF</sequence>
<dbReference type="SUPFAM" id="SSF160350">
    <property type="entry name" value="Rnp2-like"/>
    <property type="match status" value="1"/>
</dbReference>
<dbReference type="EMBL" id="CP017558">
    <property type="protein sequence ID" value="AOW07110.1"/>
    <property type="molecule type" value="Genomic_DNA"/>
</dbReference>
<dbReference type="Proteomes" id="UP000182444">
    <property type="component" value="Chromosome 1F"/>
</dbReference>
<dbReference type="AlphaFoldDB" id="A0A1H6PLE0"/>
<accession>A0A1H6PLE0</accession>
<dbReference type="GO" id="GO:0005655">
    <property type="term" value="C:nucleolar ribonuclease P complex"/>
    <property type="evidence" value="ECO:0007669"/>
    <property type="project" value="InterPro"/>
</dbReference>
<evidence type="ECO:0000256" key="1">
    <source>
        <dbReference type="ARBA" id="ARBA00022694"/>
    </source>
</evidence>
<feature type="domain" description="Ribonucleases P/MRP subunit Pop8-like" evidence="2">
    <location>
        <begin position="23"/>
        <end position="102"/>
    </location>
</feature>
<evidence type="ECO:0000313" key="4">
    <source>
        <dbReference type="Proteomes" id="UP000182444"/>
    </source>
</evidence>
<evidence type="ECO:0000313" key="3">
    <source>
        <dbReference type="EMBL" id="AOW07110.1"/>
    </source>
</evidence>
<protein>
    <recommendedName>
        <fullName evidence="2">Ribonucleases P/MRP subunit Pop8-like domain-containing protein</fullName>
    </recommendedName>
</protein>
<dbReference type="VEuPathDB" id="FungiDB:YALI0_F13068g"/>
<dbReference type="GO" id="GO:0004526">
    <property type="term" value="F:ribonuclease P activity"/>
    <property type="evidence" value="ECO:0007669"/>
    <property type="project" value="TreeGrafter"/>
</dbReference>
<dbReference type="GO" id="GO:0000171">
    <property type="term" value="F:ribonuclease MRP activity"/>
    <property type="evidence" value="ECO:0007669"/>
    <property type="project" value="TreeGrafter"/>
</dbReference>
<dbReference type="InterPro" id="IPR020347">
    <property type="entry name" value="Pop8"/>
</dbReference>
<dbReference type="PANTHER" id="PTHR28173">
    <property type="entry name" value="RIBONUCLEASES P/MRP PROTEIN SUBUNIT POP8"/>
    <property type="match status" value="1"/>
</dbReference>
<name>A0A1H6PLE0_YARLL</name>
<gene>
    <name evidence="3" type="ORF">YALI1_F17520g</name>
</gene>
<dbReference type="KEGG" id="yli:7009619"/>
<dbReference type="GO" id="GO:0034965">
    <property type="term" value="P:intronic box C/D snoRNA processing"/>
    <property type="evidence" value="ECO:0007669"/>
    <property type="project" value="TreeGrafter"/>
</dbReference>
<dbReference type="GeneID" id="7009619"/>
<reference evidence="3 4" key="1">
    <citation type="journal article" date="2016" name="PLoS ONE">
        <title>Sequence Assembly of Yarrowia lipolytica Strain W29/CLIB89 Shows Transposable Element Diversity.</title>
        <authorList>
            <person name="Magnan C."/>
            <person name="Yu J."/>
            <person name="Chang I."/>
            <person name="Jahn E."/>
            <person name="Kanomata Y."/>
            <person name="Wu J."/>
            <person name="Zeller M."/>
            <person name="Oakes M."/>
            <person name="Baldi P."/>
            <person name="Sandmeyer S."/>
        </authorList>
    </citation>
    <scope>NUCLEOTIDE SEQUENCE [LARGE SCALE GENOMIC DNA]</scope>
    <source>
        <strain evidence="4">CLIB89(W29)</strain>
    </source>
</reference>
<keyword evidence="1" id="KW-0819">tRNA processing</keyword>
<dbReference type="GO" id="GO:0008033">
    <property type="term" value="P:tRNA processing"/>
    <property type="evidence" value="ECO:0007669"/>
    <property type="project" value="UniProtKB-KW"/>
</dbReference>
<dbReference type="GO" id="GO:0000172">
    <property type="term" value="C:ribonuclease MRP complex"/>
    <property type="evidence" value="ECO:0007669"/>
    <property type="project" value="InterPro"/>
</dbReference>
<dbReference type="InterPro" id="IPR038085">
    <property type="entry name" value="Rnp2-like_sf"/>
</dbReference>
<dbReference type="RefSeq" id="XP_002143109.3">
    <property type="nucleotide sequence ID" value="XM_002143073.3"/>
</dbReference>
<dbReference type="GO" id="GO:0000294">
    <property type="term" value="P:nuclear-transcribed mRNA catabolic process, RNase MRP-dependent"/>
    <property type="evidence" value="ECO:0007669"/>
    <property type="project" value="TreeGrafter"/>
</dbReference>
<dbReference type="VEuPathDB" id="FungiDB:YALI1_F17520g"/>
<organism evidence="3 4">
    <name type="scientific">Yarrowia lipolytica</name>
    <name type="common">Candida lipolytica</name>
    <dbReference type="NCBI Taxonomy" id="4952"/>
    <lineage>
        <taxon>Eukaryota</taxon>
        <taxon>Fungi</taxon>
        <taxon>Dikarya</taxon>
        <taxon>Ascomycota</taxon>
        <taxon>Saccharomycotina</taxon>
        <taxon>Dipodascomycetes</taxon>
        <taxon>Dipodascales</taxon>
        <taxon>Dipodascales incertae sedis</taxon>
        <taxon>Yarrowia</taxon>
    </lineage>
</organism>